<gene>
    <name evidence="3" type="primary">rps3ae</name>
    <name evidence="4" type="ordered locus">Mcup_1989</name>
</gene>
<evidence type="ECO:0000313" key="5">
    <source>
        <dbReference type="Proteomes" id="UP000007812"/>
    </source>
</evidence>
<dbReference type="KEGG" id="mcn:Mcup_1989"/>
<dbReference type="InterPro" id="IPR001593">
    <property type="entry name" value="Ribosomal_eS1"/>
</dbReference>
<dbReference type="GO" id="GO:0003735">
    <property type="term" value="F:structural constituent of ribosome"/>
    <property type="evidence" value="ECO:0007669"/>
    <property type="project" value="InterPro"/>
</dbReference>
<reference evidence="4 5" key="1">
    <citation type="journal article" date="2011" name="J. Bacteriol.">
        <title>Complete genome sequence of Metallosphaera cuprina, a metal sulfide-oxidizing archaeon from a hot spring.</title>
        <authorList>
            <person name="Liu L.J."/>
            <person name="You X.Y."/>
            <person name="Zheng H."/>
            <person name="Wang S."/>
            <person name="Jiang C.Y."/>
            <person name="Liu S.J."/>
        </authorList>
    </citation>
    <scope>NUCLEOTIDE SEQUENCE [LARGE SCALE GENOMIC DNA]</scope>
    <source>
        <strain evidence="4 5">Ar-4</strain>
    </source>
</reference>
<dbReference type="InterPro" id="IPR030838">
    <property type="entry name" value="Ribosomal_eS1_arc"/>
</dbReference>
<dbReference type="RefSeq" id="WP_013738589.1">
    <property type="nucleotide sequence ID" value="NC_015435.1"/>
</dbReference>
<dbReference type="EMBL" id="CP002656">
    <property type="protein sequence ID" value="AEB96091.1"/>
    <property type="molecule type" value="Genomic_DNA"/>
</dbReference>
<dbReference type="HAMAP" id="MF_00359">
    <property type="entry name" value="Ribosomal_eS1"/>
    <property type="match status" value="1"/>
</dbReference>
<dbReference type="GO" id="GO:0005840">
    <property type="term" value="C:ribosome"/>
    <property type="evidence" value="ECO:0007669"/>
    <property type="project" value="UniProtKB-KW"/>
</dbReference>
<proteinExistence type="inferred from homology"/>
<keyword evidence="1 3" id="KW-0689">Ribosomal protein</keyword>
<dbReference type="AlphaFoldDB" id="F4G1T4"/>
<dbReference type="eggNOG" id="arCOG04186">
    <property type="taxonomic scope" value="Archaea"/>
</dbReference>
<organism evidence="4 5">
    <name type="scientific">Metallosphaera cuprina (strain Ar-4)</name>
    <dbReference type="NCBI Taxonomy" id="1006006"/>
    <lineage>
        <taxon>Archaea</taxon>
        <taxon>Thermoproteota</taxon>
        <taxon>Thermoprotei</taxon>
        <taxon>Sulfolobales</taxon>
        <taxon>Sulfolobaceae</taxon>
        <taxon>Metallosphaera</taxon>
    </lineage>
</organism>
<evidence type="ECO:0000256" key="3">
    <source>
        <dbReference type="HAMAP-Rule" id="MF_00359"/>
    </source>
</evidence>
<dbReference type="GeneID" id="10494177"/>
<dbReference type="GO" id="GO:1990904">
    <property type="term" value="C:ribonucleoprotein complex"/>
    <property type="evidence" value="ECO:0007669"/>
    <property type="project" value="UniProtKB-KW"/>
</dbReference>
<dbReference type="GO" id="GO:0006412">
    <property type="term" value="P:translation"/>
    <property type="evidence" value="ECO:0007669"/>
    <property type="project" value="UniProtKB-UniRule"/>
</dbReference>
<sequence>MSSRSSGKSGTGQIKDKWRMKKWFSIYSPKIFGEVSLGSTPAFEVSQAIGRKVETTLYDLTGDFSTVYVHIYFKIYRNEGERLFTQFAGHELSRDYIRSLVRRKSSKINKVIDITTKDGYTLRIKTLALTAYRIHRDQATVIRKIMEDVVKKSAEGKTFDEFIQEMIFGNLANNIFNEAKKIAPLRKAEIEKSKVLLVPLIKESEKEVTQTVESSAASSG</sequence>
<evidence type="ECO:0000313" key="4">
    <source>
        <dbReference type="EMBL" id="AEB96091.1"/>
    </source>
</evidence>
<name>F4G1T4_METCR</name>
<evidence type="ECO:0000256" key="1">
    <source>
        <dbReference type="ARBA" id="ARBA00022980"/>
    </source>
</evidence>
<dbReference type="STRING" id="1006006.Mcup_1989"/>
<dbReference type="NCBIfam" id="NF003142">
    <property type="entry name" value="PRK04057.1"/>
    <property type="match status" value="1"/>
</dbReference>
<protein>
    <recommendedName>
        <fullName evidence="3">Small ribosomal subunit protein eS1</fullName>
    </recommendedName>
</protein>
<dbReference type="HOGENOM" id="CLU_062507_1_0_2"/>
<keyword evidence="5" id="KW-1185">Reference proteome</keyword>
<dbReference type="Pfam" id="PF01015">
    <property type="entry name" value="Ribosomal_S3Ae"/>
    <property type="match status" value="1"/>
</dbReference>
<dbReference type="SMART" id="SM01397">
    <property type="entry name" value="Ribosomal_S3Ae"/>
    <property type="match status" value="1"/>
</dbReference>
<dbReference type="PATRIC" id="fig|1006006.8.peg.1993"/>
<keyword evidence="2 3" id="KW-0687">Ribonucleoprotein</keyword>
<dbReference type="OrthoDB" id="30639at2157"/>
<accession>F4G1T4</accession>
<evidence type="ECO:0000256" key="2">
    <source>
        <dbReference type="ARBA" id="ARBA00023274"/>
    </source>
</evidence>
<comment type="similarity">
    <text evidence="3">Belongs to the eukaryotic ribosomal protein eS1 family.</text>
</comment>
<dbReference type="Proteomes" id="UP000007812">
    <property type="component" value="Chromosome"/>
</dbReference>